<protein>
    <recommendedName>
        <fullName evidence="1">F-box domain-containing protein</fullName>
    </recommendedName>
</protein>
<evidence type="ECO:0000259" key="1">
    <source>
        <dbReference type="PROSITE" id="PS50181"/>
    </source>
</evidence>
<dbReference type="Pfam" id="PF00646">
    <property type="entry name" value="F-box"/>
    <property type="match status" value="1"/>
</dbReference>
<proteinExistence type="predicted"/>
<dbReference type="AlphaFoldDB" id="A0AAV5V066"/>
<dbReference type="Proteomes" id="UP001432322">
    <property type="component" value="Unassembled WGS sequence"/>
</dbReference>
<dbReference type="PROSITE" id="PS50181">
    <property type="entry name" value="FBOX"/>
    <property type="match status" value="1"/>
</dbReference>
<evidence type="ECO:0000313" key="2">
    <source>
        <dbReference type="EMBL" id="GMT12931.1"/>
    </source>
</evidence>
<dbReference type="SUPFAM" id="SSF81383">
    <property type="entry name" value="F-box domain"/>
    <property type="match status" value="1"/>
</dbReference>
<dbReference type="SMART" id="SM00256">
    <property type="entry name" value="FBOX"/>
    <property type="match status" value="1"/>
</dbReference>
<gene>
    <name evidence="2" type="ORF">PFISCL1PPCAC_4228</name>
</gene>
<accession>A0AAV5V066</accession>
<dbReference type="InterPro" id="IPR036047">
    <property type="entry name" value="F-box-like_dom_sf"/>
</dbReference>
<sequence length="229" mass="26575">QPPLTLESLPIENILRIVSSLDLPERATVRQCSKTMKRIIESSDFVAYRIDIKFKPGRIKYCICSRSCIQLSCSTEYVRSYESDVDALQRILGLFERSFRRAHFHVFRVITQRSVEDAKLNDFVSLFNFHTLNLQMDFSFEQSALDSLWDQRIDTLSIQHCAVDTFQIDELPRVNCLFLAEADAISDEDLVRICRQEHGRICAYGDLTDVATIRRIMQDCCIYIMIISI</sequence>
<comment type="caution">
    <text evidence="2">The sequence shown here is derived from an EMBL/GenBank/DDBJ whole genome shotgun (WGS) entry which is preliminary data.</text>
</comment>
<reference evidence="2" key="1">
    <citation type="submission" date="2023-10" db="EMBL/GenBank/DDBJ databases">
        <title>Genome assembly of Pristionchus species.</title>
        <authorList>
            <person name="Yoshida K."/>
            <person name="Sommer R.J."/>
        </authorList>
    </citation>
    <scope>NUCLEOTIDE SEQUENCE</scope>
    <source>
        <strain evidence="2">RS5133</strain>
    </source>
</reference>
<dbReference type="InterPro" id="IPR001810">
    <property type="entry name" value="F-box_dom"/>
</dbReference>
<name>A0AAV5V066_9BILA</name>
<feature type="non-terminal residue" evidence="2">
    <location>
        <position position="1"/>
    </location>
</feature>
<keyword evidence="3" id="KW-1185">Reference proteome</keyword>
<feature type="domain" description="F-box" evidence="1">
    <location>
        <begin position="3"/>
        <end position="50"/>
    </location>
</feature>
<organism evidence="2 3">
    <name type="scientific">Pristionchus fissidentatus</name>
    <dbReference type="NCBI Taxonomy" id="1538716"/>
    <lineage>
        <taxon>Eukaryota</taxon>
        <taxon>Metazoa</taxon>
        <taxon>Ecdysozoa</taxon>
        <taxon>Nematoda</taxon>
        <taxon>Chromadorea</taxon>
        <taxon>Rhabditida</taxon>
        <taxon>Rhabditina</taxon>
        <taxon>Diplogasteromorpha</taxon>
        <taxon>Diplogasteroidea</taxon>
        <taxon>Neodiplogasteridae</taxon>
        <taxon>Pristionchus</taxon>
    </lineage>
</organism>
<evidence type="ECO:0000313" key="3">
    <source>
        <dbReference type="Proteomes" id="UP001432322"/>
    </source>
</evidence>
<dbReference type="EMBL" id="BTSY01000002">
    <property type="protein sequence ID" value="GMT12931.1"/>
    <property type="molecule type" value="Genomic_DNA"/>
</dbReference>